<dbReference type="InterPro" id="IPR013785">
    <property type="entry name" value="Aldolase_TIM"/>
</dbReference>
<dbReference type="KEGG" id="ftj:FTUN_0830"/>
<evidence type="ECO:0000256" key="11">
    <source>
        <dbReference type="HAMAP-Rule" id="MF_01013"/>
    </source>
</evidence>
<dbReference type="InterPro" id="IPR006062">
    <property type="entry name" value="His_biosynth"/>
</dbReference>
<dbReference type="GO" id="GO:0000107">
    <property type="term" value="F:imidazoleglycerol-phosphate synthase activity"/>
    <property type="evidence" value="ECO:0007669"/>
    <property type="project" value="UniProtKB-UniRule"/>
</dbReference>
<keyword evidence="7 11" id="KW-0368">Histidine biosynthesis</keyword>
<feature type="active site" evidence="11">
    <location>
        <position position="11"/>
    </location>
</feature>
<evidence type="ECO:0000256" key="2">
    <source>
        <dbReference type="ARBA" id="ARBA00005091"/>
    </source>
</evidence>
<evidence type="ECO:0000256" key="1">
    <source>
        <dbReference type="ARBA" id="ARBA00004496"/>
    </source>
</evidence>
<evidence type="ECO:0000313" key="13">
    <source>
        <dbReference type="EMBL" id="QJW93324.1"/>
    </source>
</evidence>
<dbReference type="InterPro" id="IPR050064">
    <property type="entry name" value="IGPS_HisA/HisF"/>
</dbReference>
<dbReference type="SUPFAM" id="SSF51366">
    <property type="entry name" value="Ribulose-phoshate binding barrel"/>
    <property type="match status" value="1"/>
</dbReference>
<dbReference type="Pfam" id="PF00977">
    <property type="entry name" value="His_biosynth"/>
    <property type="match status" value="1"/>
</dbReference>
<dbReference type="Proteomes" id="UP000503447">
    <property type="component" value="Chromosome"/>
</dbReference>
<name>A0A6M5YIF8_9BACT</name>
<dbReference type="PANTHER" id="PTHR21235">
    <property type="entry name" value="IMIDAZOLE GLYCEROL PHOSPHATE SYNTHASE SUBUNIT HISF/H IGP SYNTHASE SUBUNIT HISF/H"/>
    <property type="match status" value="1"/>
</dbReference>
<dbReference type="CDD" id="cd04731">
    <property type="entry name" value="HisF"/>
    <property type="match status" value="1"/>
</dbReference>
<dbReference type="AlphaFoldDB" id="A0A6M5YIF8"/>
<evidence type="ECO:0000256" key="6">
    <source>
        <dbReference type="ARBA" id="ARBA00022605"/>
    </source>
</evidence>
<proteinExistence type="inferred from homology"/>
<dbReference type="GO" id="GO:0016829">
    <property type="term" value="F:lyase activity"/>
    <property type="evidence" value="ECO:0007669"/>
    <property type="project" value="UniProtKB-KW"/>
</dbReference>
<dbReference type="NCBIfam" id="TIGR00735">
    <property type="entry name" value="hisF"/>
    <property type="match status" value="1"/>
</dbReference>
<dbReference type="HAMAP" id="MF_01013">
    <property type="entry name" value="HisF"/>
    <property type="match status" value="1"/>
</dbReference>
<evidence type="ECO:0000256" key="8">
    <source>
        <dbReference type="ARBA" id="ARBA00023239"/>
    </source>
</evidence>
<evidence type="ECO:0000256" key="4">
    <source>
        <dbReference type="ARBA" id="ARBA00011152"/>
    </source>
</evidence>
<evidence type="ECO:0000256" key="3">
    <source>
        <dbReference type="ARBA" id="ARBA00009667"/>
    </source>
</evidence>
<comment type="catalytic activity">
    <reaction evidence="10 11">
        <text>5-[(5-phospho-1-deoxy-D-ribulos-1-ylimino)methylamino]-1-(5-phospho-beta-D-ribosyl)imidazole-4-carboxamide + L-glutamine = D-erythro-1-(imidazol-4-yl)glycerol 3-phosphate + 5-amino-1-(5-phospho-beta-D-ribosyl)imidazole-4-carboxamide + L-glutamate + H(+)</text>
        <dbReference type="Rhea" id="RHEA:24793"/>
        <dbReference type="ChEBI" id="CHEBI:15378"/>
        <dbReference type="ChEBI" id="CHEBI:29985"/>
        <dbReference type="ChEBI" id="CHEBI:58278"/>
        <dbReference type="ChEBI" id="CHEBI:58359"/>
        <dbReference type="ChEBI" id="CHEBI:58475"/>
        <dbReference type="ChEBI" id="CHEBI:58525"/>
        <dbReference type="EC" id="4.3.2.10"/>
    </reaction>
</comment>
<evidence type="ECO:0000256" key="12">
    <source>
        <dbReference type="RuleBase" id="RU003657"/>
    </source>
</evidence>
<dbReference type="InterPro" id="IPR011060">
    <property type="entry name" value="RibuloseP-bd_barrel"/>
</dbReference>
<comment type="similarity">
    <text evidence="3 11 12">Belongs to the HisA/HisF family.</text>
</comment>
<evidence type="ECO:0000256" key="9">
    <source>
        <dbReference type="ARBA" id="ARBA00025475"/>
    </source>
</evidence>
<dbReference type="EC" id="4.3.2.10" evidence="11"/>
<dbReference type="GO" id="GO:0005737">
    <property type="term" value="C:cytoplasm"/>
    <property type="evidence" value="ECO:0007669"/>
    <property type="project" value="UniProtKB-SubCell"/>
</dbReference>
<comment type="pathway">
    <text evidence="2 11">Amino-acid biosynthesis; L-histidine biosynthesis; L-histidine from 5-phospho-alpha-D-ribose 1-diphosphate: step 5/9.</text>
</comment>
<dbReference type="PANTHER" id="PTHR21235:SF2">
    <property type="entry name" value="IMIDAZOLE GLYCEROL PHOSPHATE SYNTHASE HISHF"/>
    <property type="match status" value="1"/>
</dbReference>
<organism evidence="13 14">
    <name type="scientific">Frigoriglobus tundricola</name>
    <dbReference type="NCBI Taxonomy" id="2774151"/>
    <lineage>
        <taxon>Bacteria</taxon>
        <taxon>Pseudomonadati</taxon>
        <taxon>Planctomycetota</taxon>
        <taxon>Planctomycetia</taxon>
        <taxon>Gemmatales</taxon>
        <taxon>Gemmataceae</taxon>
        <taxon>Frigoriglobus</taxon>
    </lineage>
</organism>
<evidence type="ECO:0000256" key="10">
    <source>
        <dbReference type="ARBA" id="ARBA00047838"/>
    </source>
</evidence>
<reference evidence="14" key="1">
    <citation type="submission" date="2020-05" db="EMBL/GenBank/DDBJ databases">
        <title>Frigoriglobus tundricola gen. nov., sp. nov., a psychrotolerant cellulolytic planctomycete of the family Gemmataceae with two divergent copies of 16S rRNA gene.</title>
        <authorList>
            <person name="Kulichevskaya I.S."/>
            <person name="Ivanova A.A."/>
            <person name="Naumoff D.G."/>
            <person name="Beletsky A.V."/>
            <person name="Rijpstra W.I.C."/>
            <person name="Sinninghe Damste J.S."/>
            <person name="Mardanov A.V."/>
            <person name="Ravin N.V."/>
            <person name="Dedysh S.N."/>
        </authorList>
    </citation>
    <scope>NUCLEOTIDE SEQUENCE [LARGE SCALE GENOMIC DNA]</scope>
    <source>
        <strain evidence="14">PL17</strain>
    </source>
</reference>
<dbReference type="UniPathway" id="UPA00031">
    <property type="reaction ID" value="UER00010"/>
</dbReference>
<keyword evidence="6 11" id="KW-0028">Amino-acid biosynthesis</keyword>
<sequence>MFTKRIIPCLDVDRGRVVKGTNFVGLRDAGDPVEVARRYDEQGADELVFLDISASHEGRAIMLEMVRRVAEQVFMPFTVGGGIRTIEDATQLIQAGAEKVSLNSAAVKTPELIAEVSRKFGTCATVVNIDPKRVRRAEFAARSEQARGLLPLHSGFRAPGSESDEVWEVHINGGRVPTGLDAVAWARRVVELGAGEIVLTSMDADGTKNGYDLPMLEAVSRAVNVPVVASGGAGHPEHLRRAFEAGADAALAASIFHYNEFSIPDTKAYLAAKGVPVRVVPSTRA</sequence>
<comment type="subunit">
    <text evidence="4 11">Heterodimer of HisH and HisF.</text>
</comment>
<dbReference type="GO" id="GO:0000105">
    <property type="term" value="P:L-histidine biosynthetic process"/>
    <property type="evidence" value="ECO:0007669"/>
    <property type="project" value="UniProtKB-UniRule"/>
</dbReference>
<evidence type="ECO:0000256" key="7">
    <source>
        <dbReference type="ARBA" id="ARBA00023102"/>
    </source>
</evidence>
<evidence type="ECO:0000256" key="5">
    <source>
        <dbReference type="ARBA" id="ARBA00022490"/>
    </source>
</evidence>
<dbReference type="FunFam" id="3.20.20.70:FF:000006">
    <property type="entry name" value="Imidazole glycerol phosphate synthase subunit HisF"/>
    <property type="match status" value="1"/>
</dbReference>
<comment type="function">
    <text evidence="9 11">IGPS catalyzes the conversion of PRFAR and glutamine to IGP, AICAR and glutamate. The HisF subunit catalyzes the cyclization activity that produces IGP and AICAR from PRFAR using the ammonia provided by the HisH subunit.</text>
</comment>
<dbReference type="EMBL" id="CP053452">
    <property type="protein sequence ID" value="QJW93324.1"/>
    <property type="molecule type" value="Genomic_DNA"/>
</dbReference>
<comment type="subcellular location">
    <subcellularLocation>
        <location evidence="1 11">Cytoplasm</location>
    </subcellularLocation>
</comment>
<dbReference type="RefSeq" id="WP_171475945.1">
    <property type="nucleotide sequence ID" value="NZ_CP053452.2"/>
</dbReference>
<keyword evidence="5 11" id="KW-0963">Cytoplasm</keyword>
<keyword evidence="14" id="KW-1185">Reference proteome</keyword>
<gene>
    <name evidence="11" type="primary">hisF</name>
    <name evidence="13" type="ORF">FTUN_0830</name>
</gene>
<keyword evidence="8 11" id="KW-0456">Lyase</keyword>
<dbReference type="InterPro" id="IPR004651">
    <property type="entry name" value="HisF"/>
</dbReference>
<evidence type="ECO:0000313" key="14">
    <source>
        <dbReference type="Proteomes" id="UP000503447"/>
    </source>
</evidence>
<dbReference type="Gene3D" id="3.20.20.70">
    <property type="entry name" value="Aldolase class I"/>
    <property type="match status" value="1"/>
</dbReference>
<protein>
    <recommendedName>
        <fullName evidence="11">Imidazole glycerol phosphate synthase subunit HisF</fullName>
        <ecNumber evidence="11">4.3.2.10</ecNumber>
    </recommendedName>
    <alternativeName>
        <fullName evidence="11">IGP synthase cyclase subunit</fullName>
    </alternativeName>
    <alternativeName>
        <fullName evidence="11">IGP synthase subunit HisF</fullName>
    </alternativeName>
    <alternativeName>
        <fullName evidence="11">ImGP synthase subunit HisF</fullName>
        <shortName evidence="11">IGPS subunit HisF</shortName>
    </alternativeName>
</protein>
<feature type="active site" evidence="11">
    <location>
        <position position="130"/>
    </location>
</feature>
<accession>A0A6M5YIF8</accession>